<organism evidence="3 4">
    <name type="scientific">Pelagomonas calceolata</name>
    <dbReference type="NCBI Taxonomy" id="35677"/>
    <lineage>
        <taxon>Eukaryota</taxon>
        <taxon>Sar</taxon>
        <taxon>Stramenopiles</taxon>
        <taxon>Ochrophyta</taxon>
        <taxon>Pelagophyceae</taxon>
        <taxon>Pelagomonadales</taxon>
        <taxon>Pelagomonadaceae</taxon>
        <taxon>Pelagomonas</taxon>
    </lineage>
</organism>
<accession>A0A8J2T0C4</accession>
<comment type="caution">
    <text evidence="3">The sequence shown here is derived from an EMBL/GenBank/DDBJ whole genome shotgun (WGS) entry which is preliminary data.</text>
</comment>
<evidence type="ECO:0000313" key="4">
    <source>
        <dbReference type="Proteomes" id="UP000789595"/>
    </source>
</evidence>
<evidence type="ECO:0000256" key="2">
    <source>
        <dbReference type="SAM" id="Phobius"/>
    </source>
</evidence>
<evidence type="ECO:0000256" key="1">
    <source>
        <dbReference type="SAM" id="MobiDB-lite"/>
    </source>
</evidence>
<name>A0A8J2T0C4_9STRA</name>
<keyword evidence="4" id="KW-1185">Reference proteome</keyword>
<protein>
    <submittedName>
        <fullName evidence="3">Uncharacterized protein</fullName>
    </submittedName>
</protein>
<reference evidence="3" key="1">
    <citation type="submission" date="2021-11" db="EMBL/GenBank/DDBJ databases">
        <authorList>
            <consortium name="Genoscope - CEA"/>
            <person name="William W."/>
        </authorList>
    </citation>
    <scope>NUCLEOTIDE SEQUENCE</scope>
</reference>
<dbReference type="Proteomes" id="UP000789595">
    <property type="component" value="Unassembled WGS sequence"/>
</dbReference>
<feature type="transmembrane region" description="Helical" evidence="2">
    <location>
        <begin position="222"/>
        <end position="244"/>
    </location>
</feature>
<dbReference type="AlphaFoldDB" id="A0A8J2T0C4"/>
<keyword evidence="2" id="KW-0812">Transmembrane</keyword>
<keyword evidence="2" id="KW-1133">Transmembrane helix</keyword>
<sequence length="274" mass="30524">MSTARLSAAPSSFGARRGTRGATRARRMAQARRRWPLRLQKRVAIVILLLVVTTWQSLFYAPSLPKPPPQNCALLGEQPPKPPANRILDGAGFFTTRRRYQASLDQLSNCVKERRESDDVCSLARLSSAWRAHARLDARAAAHPAARRWSHFLDCGLIGIVKDCPQKPFEVYAARYAYDDDKCRRAPQRCPKACERLLDHATQSRPSVDRMLSPTRGLATRALLVVVFVVALAVLASATFPGYFQSQAPVLFEYMPVPASPPGYSPQSRAKRAR</sequence>
<keyword evidence="2" id="KW-0472">Membrane</keyword>
<dbReference type="EMBL" id="CAKKNE010000006">
    <property type="protein sequence ID" value="CAH0379614.1"/>
    <property type="molecule type" value="Genomic_DNA"/>
</dbReference>
<gene>
    <name evidence="3" type="ORF">PECAL_6P12420</name>
</gene>
<proteinExistence type="predicted"/>
<evidence type="ECO:0000313" key="3">
    <source>
        <dbReference type="EMBL" id="CAH0379614.1"/>
    </source>
</evidence>
<feature type="compositionally biased region" description="Basic residues" evidence="1">
    <location>
        <begin position="17"/>
        <end position="30"/>
    </location>
</feature>
<feature type="region of interest" description="Disordered" evidence="1">
    <location>
        <begin position="1"/>
        <end position="30"/>
    </location>
</feature>